<dbReference type="GO" id="GO:0005524">
    <property type="term" value="F:ATP binding"/>
    <property type="evidence" value="ECO:0007669"/>
    <property type="project" value="UniProtKB-KW"/>
</dbReference>
<dbReference type="AlphaFoldDB" id="A0A024V678"/>
<feature type="domain" description="Arginyl-tRNA synthetase catalytic core" evidence="11">
    <location>
        <begin position="415"/>
        <end position="521"/>
    </location>
</feature>
<dbReference type="Gene3D" id="3.40.50.620">
    <property type="entry name" value="HUPs"/>
    <property type="match status" value="1"/>
</dbReference>
<keyword evidence="7 9" id="KW-0030">Aminoacyl-tRNA synthetase</keyword>
<evidence type="ECO:0000259" key="12">
    <source>
        <dbReference type="Pfam" id="PF05746"/>
    </source>
</evidence>
<dbReference type="EC" id="6.1.1.19" evidence="2"/>
<reference evidence="13 14" key="1">
    <citation type="submission" date="2013-02" db="EMBL/GenBank/DDBJ databases">
        <title>The Genome Annotation of Plasmodium falciparum Vietnam Oak-Knoll (FVO).</title>
        <authorList>
            <consortium name="The Broad Institute Genome Sequencing Platform"/>
            <consortium name="The Broad Institute Genome Sequencing Center for Infectious Disease"/>
            <person name="Neafsey D."/>
            <person name="Hoffman S."/>
            <person name="Volkman S."/>
            <person name="Rosenthal P."/>
            <person name="Walker B."/>
            <person name="Young S.K."/>
            <person name="Zeng Q."/>
            <person name="Gargeya S."/>
            <person name="Fitzgerald M."/>
            <person name="Haas B."/>
            <person name="Abouelleil A."/>
            <person name="Allen A.W."/>
            <person name="Alvarado L."/>
            <person name="Arachchi H.M."/>
            <person name="Berlin A.M."/>
            <person name="Chapman S.B."/>
            <person name="Gainer-Dewar J."/>
            <person name="Goldberg J."/>
            <person name="Griggs A."/>
            <person name="Gujja S."/>
            <person name="Hansen M."/>
            <person name="Howarth C."/>
            <person name="Imamovic A."/>
            <person name="Ireland A."/>
            <person name="Larimer J."/>
            <person name="McCowan C."/>
            <person name="Murphy C."/>
            <person name="Pearson M."/>
            <person name="Poon T.W."/>
            <person name="Priest M."/>
            <person name="Roberts A."/>
            <person name="Saif S."/>
            <person name="Shea T."/>
            <person name="Sisk P."/>
            <person name="Sykes S."/>
            <person name="Wortman J."/>
            <person name="Nusbaum C."/>
            <person name="Birren B."/>
        </authorList>
    </citation>
    <scope>NUCLEOTIDE SEQUENCE [LARGE SCALE GENOMIC DNA]</scope>
    <source>
        <strain evidence="14">Vietnam Oak-Knoll (FVO)</strain>
    </source>
</reference>
<feature type="domain" description="Arginyl-tRNA synthetase catalytic core" evidence="11">
    <location>
        <begin position="575"/>
        <end position="657"/>
    </location>
</feature>
<dbReference type="InterPro" id="IPR009080">
    <property type="entry name" value="tRNAsynth_Ia_anticodon-bd"/>
</dbReference>
<evidence type="ECO:0000256" key="5">
    <source>
        <dbReference type="ARBA" id="ARBA00022840"/>
    </source>
</evidence>
<dbReference type="SUPFAM" id="SSF47323">
    <property type="entry name" value="Anticodon-binding domain of a subclass of class I aminoacyl-tRNA synthetases"/>
    <property type="match status" value="1"/>
</dbReference>
<dbReference type="InterPro" id="IPR014729">
    <property type="entry name" value="Rossmann-like_a/b/a_fold"/>
</dbReference>
<dbReference type="SUPFAM" id="SSF52374">
    <property type="entry name" value="Nucleotidylyl transferase"/>
    <property type="match status" value="1"/>
</dbReference>
<evidence type="ECO:0000259" key="11">
    <source>
        <dbReference type="Pfam" id="PF00750"/>
    </source>
</evidence>
<dbReference type="Pfam" id="PF05746">
    <property type="entry name" value="DALR_1"/>
    <property type="match status" value="1"/>
</dbReference>
<dbReference type="InterPro" id="IPR001278">
    <property type="entry name" value="Arg-tRNA-ligase"/>
</dbReference>
<dbReference type="Pfam" id="PF00750">
    <property type="entry name" value="tRNA-synt_1d"/>
    <property type="match status" value="3"/>
</dbReference>
<evidence type="ECO:0000256" key="1">
    <source>
        <dbReference type="ARBA" id="ARBA00005594"/>
    </source>
</evidence>
<dbReference type="EMBL" id="KI925078">
    <property type="protein sequence ID" value="ETW18533.1"/>
    <property type="molecule type" value="Genomic_DNA"/>
</dbReference>
<dbReference type="InterPro" id="IPR035684">
    <property type="entry name" value="ArgRS_core"/>
</dbReference>
<dbReference type="InterPro" id="IPR008909">
    <property type="entry name" value="DALR_anticod-bd"/>
</dbReference>
<name>A0A024V678_PLAFA</name>
<dbReference type="GO" id="GO:0004814">
    <property type="term" value="F:arginine-tRNA ligase activity"/>
    <property type="evidence" value="ECO:0007669"/>
    <property type="project" value="UniProtKB-EC"/>
</dbReference>
<dbReference type="PANTHER" id="PTHR11956">
    <property type="entry name" value="ARGINYL-TRNA SYNTHETASE"/>
    <property type="match status" value="1"/>
</dbReference>
<dbReference type="PANTHER" id="PTHR11956:SF5">
    <property type="entry name" value="ARGININE--TRNA LIGASE, CYTOPLASMIC"/>
    <property type="match status" value="1"/>
</dbReference>
<evidence type="ECO:0000256" key="7">
    <source>
        <dbReference type="ARBA" id="ARBA00023146"/>
    </source>
</evidence>
<keyword evidence="5 9" id="KW-0067">ATP-binding</keyword>
<evidence type="ECO:0000256" key="2">
    <source>
        <dbReference type="ARBA" id="ARBA00012837"/>
    </source>
</evidence>
<keyword evidence="10" id="KW-0732">Signal</keyword>
<feature type="domain" description="Arginyl-tRNA synthetase catalytic core" evidence="11">
    <location>
        <begin position="233"/>
        <end position="381"/>
    </location>
</feature>
<proteinExistence type="inferred from homology"/>
<comment type="similarity">
    <text evidence="1 9">Belongs to the class-I aminoacyl-tRNA synthetase family.</text>
</comment>
<evidence type="ECO:0000256" key="10">
    <source>
        <dbReference type="SAM" id="SignalP"/>
    </source>
</evidence>
<feature type="domain" description="DALR anticodon binding" evidence="12">
    <location>
        <begin position="751"/>
        <end position="832"/>
    </location>
</feature>
<keyword evidence="4 9" id="KW-0547">Nucleotide-binding</keyword>
<keyword evidence="3 9" id="KW-0436">Ligase</keyword>
<feature type="chain" id="PRO_5001535783" description="arginine--tRNA ligase" evidence="10">
    <location>
        <begin position="22"/>
        <end position="944"/>
    </location>
</feature>
<comment type="catalytic activity">
    <reaction evidence="8">
        <text>tRNA(Arg) + L-arginine + ATP = L-arginyl-tRNA(Arg) + AMP + diphosphate</text>
        <dbReference type="Rhea" id="RHEA:20301"/>
        <dbReference type="Rhea" id="RHEA-COMP:9658"/>
        <dbReference type="Rhea" id="RHEA-COMP:9673"/>
        <dbReference type="ChEBI" id="CHEBI:30616"/>
        <dbReference type="ChEBI" id="CHEBI:32682"/>
        <dbReference type="ChEBI" id="CHEBI:33019"/>
        <dbReference type="ChEBI" id="CHEBI:78442"/>
        <dbReference type="ChEBI" id="CHEBI:78513"/>
        <dbReference type="ChEBI" id="CHEBI:456215"/>
        <dbReference type="EC" id="6.1.1.19"/>
    </reaction>
</comment>
<evidence type="ECO:0000256" key="8">
    <source>
        <dbReference type="ARBA" id="ARBA00049339"/>
    </source>
</evidence>
<dbReference type="OrthoDB" id="68056at2759"/>
<dbReference type="GO" id="GO:0006420">
    <property type="term" value="P:arginyl-tRNA aminoacylation"/>
    <property type="evidence" value="ECO:0007669"/>
    <property type="project" value="InterPro"/>
</dbReference>
<evidence type="ECO:0000313" key="14">
    <source>
        <dbReference type="Proteomes" id="UP000030690"/>
    </source>
</evidence>
<sequence length="944" mass="113476">MLNFLILILLFYILFFDECEVLRNISYNHKTQNKKKGFLFLTPLLLNKKRFEGRTYVKKNNINSNYTYRYYDFIKNGKGSIRPFIYKSNKRRVHKLYVYNKSEKKDDTYHDIINNHINIISERIVGDEHNFILPNYCLIERNKFYQDYDYQTSILIYLENYLRSKHVTFHDIMKTKNMCDDKCVDIRNYVISYLQNECSDIIDNLHISENGILNIRINTNSLMEKIRNFYNMNILKSNNEKEINKKKKDIVLLDFCSVNMCKHIHMGHLKSIFLGYSLSNLFHFCNYQIKNRSHIGDWNLNIALVITFIIIFSNIHINKEERVQQVLSNINSLSNKENEYNYKETNNNKFFVNTYNYNDNIKKNENNKPIIDVEQKQIINKQTEDFITQYVKVLNNINEQTYEQNYNILDTKKCLNIKLDALEFSYKLAKRLYLKSDLFKKFCKKTLSLMYKNDEKIMTVWNIICNITKKENEPVLKRFKIKRLVEKGEHYYVKYASKIINMMINKKIIFNLNNKLCVLLKPKDMEKMCTSKNYKNKENILKSNDIYYDIIQPDDSLYEYIKKNDISYLKKYYSILTFKNDVAYTYAAIDLAAIYYRVTYEHVNKIIYVVDENQKNHFAQVFSIAKYLNLIKPYVECICINYGYILNQDKKKIKTQNFSNNIFVKDFFIKYKQNVENFNDGLIHLHNKNYFINNKYCTTKFYDQLFFSSTIYSYISIKNSKRQPVNNLIQNMNREYLYIIDTYNITLYILNMFKNNNNNNNNNQISDFSFLFSNKEFQPEQNVKNLLLDIIKFNYIIQKCAHDFSIEKLCSYIYKLSQKMHTLYYNNNIFKNIIQNIPSKKKHKNIHVSTSNQNYQSNSLLNEKNSKHSHLNEKEINYTILSNYIHNNPNLYSCNIQSTTSEQQIRRVNNLMDNRILELIIMQSYIYILSKSFKILNLDLVKFH</sequence>
<organism evidence="13 14">
    <name type="scientific">Plasmodium falciparum Vietnam Oak-Knoll</name>
    <name type="common">FVO</name>
    <dbReference type="NCBI Taxonomy" id="1036723"/>
    <lineage>
        <taxon>Eukaryota</taxon>
        <taxon>Sar</taxon>
        <taxon>Alveolata</taxon>
        <taxon>Apicomplexa</taxon>
        <taxon>Aconoidasida</taxon>
        <taxon>Haemosporida</taxon>
        <taxon>Plasmodiidae</taxon>
        <taxon>Plasmodium</taxon>
        <taxon>Plasmodium (Laverania)</taxon>
    </lineage>
</organism>
<dbReference type="Gene3D" id="1.10.730.10">
    <property type="entry name" value="Isoleucyl-tRNA Synthetase, Domain 1"/>
    <property type="match status" value="1"/>
</dbReference>
<evidence type="ECO:0000256" key="4">
    <source>
        <dbReference type="ARBA" id="ARBA00022741"/>
    </source>
</evidence>
<dbReference type="FunFam" id="1.10.730.10:FF:000048">
    <property type="entry name" value="Arginine--tRNA ligase, putative"/>
    <property type="match status" value="1"/>
</dbReference>
<evidence type="ECO:0000256" key="3">
    <source>
        <dbReference type="ARBA" id="ARBA00022598"/>
    </source>
</evidence>
<reference evidence="13 14" key="2">
    <citation type="submission" date="2013-02" db="EMBL/GenBank/DDBJ databases">
        <title>The Genome Sequence of Plasmodium falciparum Vietnam Oak-Knoll (FVO).</title>
        <authorList>
            <consortium name="The Broad Institute Genome Sequencing Platform"/>
            <consortium name="The Broad Institute Genome Sequencing Center for Infectious Disease"/>
            <person name="Neafsey D."/>
            <person name="Cheeseman I."/>
            <person name="Volkman S."/>
            <person name="Adams J."/>
            <person name="Walker B."/>
            <person name="Young S.K."/>
            <person name="Zeng Q."/>
            <person name="Gargeya S."/>
            <person name="Fitzgerald M."/>
            <person name="Haas B."/>
            <person name="Abouelleil A."/>
            <person name="Alvarado L."/>
            <person name="Arachchi H.M."/>
            <person name="Berlin A.M."/>
            <person name="Chapman S.B."/>
            <person name="Dewar J."/>
            <person name="Goldberg J."/>
            <person name="Griggs A."/>
            <person name="Gujja S."/>
            <person name="Hansen M."/>
            <person name="Howarth C."/>
            <person name="Imamovic A."/>
            <person name="Larimer J."/>
            <person name="McCowan C."/>
            <person name="Murphy C."/>
            <person name="Neiman D."/>
            <person name="Pearson M."/>
            <person name="Priest M."/>
            <person name="Roberts A."/>
            <person name="Saif S."/>
            <person name="Shea T."/>
            <person name="Sisk P."/>
            <person name="Sykes S."/>
            <person name="Wortman J."/>
            <person name="Nusbaum C."/>
            <person name="Birren B."/>
        </authorList>
    </citation>
    <scope>NUCLEOTIDE SEQUENCE [LARGE SCALE GENOMIC DNA]</scope>
    <source>
        <strain evidence="14">Vietnam Oak-Knoll (FVO)</strain>
    </source>
</reference>
<evidence type="ECO:0000256" key="9">
    <source>
        <dbReference type="RuleBase" id="RU363038"/>
    </source>
</evidence>
<protein>
    <recommendedName>
        <fullName evidence="2">arginine--tRNA ligase</fullName>
        <ecNumber evidence="2">6.1.1.19</ecNumber>
    </recommendedName>
</protein>
<evidence type="ECO:0000313" key="13">
    <source>
        <dbReference type="EMBL" id="ETW18533.1"/>
    </source>
</evidence>
<accession>A0A024V678</accession>
<gene>
    <name evidence="13" type="ORF">PFFVO_02432</name>
</gene>
<dbReference type="PRINTS" id="PR01038">
    <property type="entry name" value="TRNASYNTHARG"/>
</dbReference>
<evidence type="ECO:0000256" key="6">
    <source>
        <dbReference type="ARBA" id="ARBA00022917"/>
    </source>
</evidence>
<feature type="signal peptide" evidence="10">
    <location>
        <begin position="1"/>
        <end position="21"/>
    </location>
</feature>
<dbReference type="Proteomes" id="UP000030690">
    <property type="component" value="Unassembled WGS sequence"/>
</dbReference>
<keyword evidence="6 9" id="KW-0648">Protein biosynthesis</keyword>